<comment type="pathway">
    <text evidence="1">Bacterial outer membrane biogenesis; LPS O-antigen biosynthesis.</text>
</comment>
<dbReference type="Pfam" id="PF01370">
    <property type="entry name" value="Epimerase"/>
    <property type="match status" value="1"/>
</dbReference>
<dbReference type="PROSITE" id="PS00061">
    <property type="entry name" value="ADH_SHORT"/>
    <property type="match status" value="1"/>
</dbReference>
<feature type="domain" description="NAD-dependent epimerase/dehydratase" evidence="3">
    <location>
        <begin position="6"/>
        <end position="251"/>
    </location>
</feature>
<evidence type="ECO:0000313" key="4">
    <source>
        <dbReference type="EMBL" id="TFV34853.1"/>
    </source>
</evidence>
<dbReference type="Gene3D" id="3.90.25.10">
    <property type="entry name" value="UDP-galactose 4-epimerase, domain 1"/>
    <property type="match status" value="1"/>
</dbReference>
<evidence type="ECO:0000313" key="5">
    <source>
        <dbReference type="Proteomes" id="UP000298225"/>
    </source>
</evidence>
<name>A0A4Y9KYH5_9BRAD</name>
<sequence>MSRRYLVTGGTGFLGASLVHKLVRDGNSVRVLDNNWRGNPRRLAGIEDRVELLIGDIRDPQVVRRAVDGMDCVVHMSAINGTRYFYEQPELVVDVAIRGMLTVIDACRDAKVRELIVASSSEAYQSPGQVPTPENVPLVVPDVRNPRYSYGGSKLASELIALNYGRTGFDRVVVFRPHNVYGADMGFEHVVPEFSVRAAEADVVTKQGSPLTFPLKGDGAQTRAFIHVDDFTDGLATVITRGAHLNVYHIGTTEEVTIRRVAELVVASFGREAIIEIGPAPFGETQRRCPDISKIQALGWSPSISLEDGLPSVVRWYRDHPELRPSRVLGDSK</sequence>
<dbReference type="AlphaFoldDB" id="A0A4Y9KYH5"/>
<dbReference type="Proteomes" id="UP000298225">
    <property type="component" value="Unassembled WGS sequence"/>
</dbReference>
<organism evidence="4 5">
    <name type="scientific">Bradyrhizobium frederickii</name>
    <dbReference type="NCBI Taxonomy" id="2560054"/>
    <lineage>
        <taxon>Bacteria</taxon>
        <taxon>Pseudomonadati</taxon>
        <taxon>Pseudomonadota</taxon>
        <taxon>Alphaproteobacteria</taxon>
        <taxon>Hyphomicrobiales</taxon>
        <taxon>Nitrobacteraceae</taxon>
        <taxon>Bradyrhizobium</taxon>
    </lineage>
</organism>
<dbReference type="PANTHER" id="PTHR43000">
    <property type="entry name" value="DTDP-D-GLUCOSE 4,6-DEHYDRATASE-RELATED"/>
    <property type="match status" value="1"/>
</dbReference>
<evidence type="ECO:0000256" key="1">
    <source>
        <dbReference type="ARBA" id="ARBA00005125"/>
    </source>
</evidence>
<dbReference type="InterPro" id="IPR001509">
    <property type="entry name" value="Epimerase_deHydtase"/>
</dbReference>
<dbReference type="EMBL" id="SPQU01000018">
    <property type="protein sequence ID" value="TFV34853.1"/>
    <property type="molecule type" value="Genomic_DNA"/>
</dbReference>
<proteinExistence type="inferred from homology"/>
<comment type="similarity">
    <text evidence="2">Belongs to the NAD(P)-dependent epimerase/dehydratase family.</text>
</comment>
<dbReference type="RefSeq" id="WP_135171129.1">
    <property type="nucleotide sequence ID" value="NZ_SPQU01000018.1"/>
</dbReference>
<dbReference type="OrthoDB" id="9801785at2"/>
<keyword evidence="5" id="KW-1185">Reference proteome</keyword>
<protein>
    <submittedName>
        <fullName evidence="4">NAD-dependent epimerase/dehydratase family protein</fullName>
    </submittedName>
</protein>
<dbReference type="SUPFAM" id="SSF51735">
    <property type="entry name" value="NAD(P)-binding Rossmann-fold domains"/>
    <property type="match status" value="1"/>
</dbReference>
<reference evidence="4 5" key="1">
    <citation type="submission" date="2019-03" db="EMBL/GenBank/DDBJ databases">
        <title>Bradyrhizobium strains diversity isolated from Chamaecrista fasciculata.</title>
        <authorList>
            <person name="Urquiaga M.C.O."/>
            <person name="Hungria M."/>
            <person name="Delamuta J.R.M."/>
        </authorList>
    </citation>
    <scope>NUCLEOTIDE SEQUENCE [LARGE SCALE GENOMIC DNA]</scope>
    <source>
        <strain evidence="4 5">CNPSo 3424</strain>
    </source>
</reference>
<accession>A0A4Y9KYH5</accession>
<comment type="caution">
    <text evidence="4">The sequence shown here is derived from an EMBL/GenBank/DDBJ whole genome shotgun (WGS) entry which is preliminary data.</text>
</comment>
<dbReference type="InterPro" id="IPR020904">
    <property type="entry name" value="Sc_DH/Rdtase_CS"/>
</dbReference>
<dbReference type="InterPro" id="IPR036291">
    <property type="entry name" value="NAD(P)-bd_dom_sf"/>
</dbReference>
<evidence type="ECO:0000259" key="3">
    <source>
        <dbReference type="Pfam" id="PF01370"/>
    </source>
</evidence>
<gene>
    <name evidence="4" type="ORF">E4K66_29995</name>
</gene>
<evidence type="ECO:0000256" key="2">
    <source>
        <dbReference type="ARBA" id="ARBA00007637"/>
    </source>
</evidence>
<dbReference type="Gene3D" id="3.40.50.720">
    <property type="entry name" value="NAD(P)-binding Rossmann-like Domain"/>
    <property type="match status" value="1"/>
</dbReference>